<dbReference type="Pfam" id="PF01135">
    <property type="entry name" value="PCMT"/>
    <property type="match status" value="1"/>
</dbReference>
<dbReference type="RefSeq" id="WP_228135163.1">
    <property type="nucleotide sequence ID" value="NZ_JYNE01000007.1"/>
</dbReference>
<evidence type="ECO:0000256" key="2">
    <source>
        <dbReference type="ARBA" id="ARBA00005369"/>
    </source>
</evidence>
<dbReference type="GO" id="GO:0032259">
    <property type="term" value="P:methylation"/>
    <property type="evidence" value="ECO:0007669"/>
    <property type="project" value="UniProtKB-KW"/>
</dbReference>
<comment type="similarity">
    <text evidence="2">Belongs to the methyltransferase superfamily. L-isoaspartyl/D-aspartyl protein methyltransferase family.</text>
</comment>
<dbReference type="Proteomes" id="UP000037446">
    <property type="component" value="Unassembled WGS sequence"/>
</dbReference>
<evidence type="ECO:0000256" key="1">
    <source>
        <dbReference type="ARBA" id="ARBA00004496"/>
    </source>
</evidence>
<dbReference type="GO" id="GO:0005737">
    <property type="term" value="C:cytoplasm"/>
    <property type="evidence" value="ECO:0007669"/>
    <property type="project" value="UniProtKB-SubCell"/>
</dbReference>
<evidence type="ECO:0000313" key="13">
    <source>
        <dbReference type="Proteomes" id="UP000037446"/>
    </source>
</evidence>
<dbReference type="GO" id="GO:0004719">
    <property type="term" value="F:protein-L-isoaspartate (D-aspartate) O-methyltransferase activity"/>
    <property type="evidence" value="ECO:0007669"/>
    <property type="project" value="UniProtKB-EC"/>
</dbReference>
<dbReference type="Gene3D" id="3.40.50.150">
    <property type="entry name" value="Vaccinia Virus protein VP39"/>
    <property type="match status" value="1"/>
</dbReference>
<dbReference type="EMBL" id="JYNE01000007">
    <property type="protein sequence ID" value="KNH03508.1"/>
    <property type="molecule type" value="Genomic_DNA"/>
</dbReference>
<keyword evidence="5" id="KW-0963">Cytoplasm</keyword>
<dbReference type="AlphaFoldDB" id="A0A0L1KHP1"/>
<keyword evidence="8" id="KW-0949">S-adenosyl-L-methionine</keyword>
<sequence length="165" mass="18067">MRGTDYADRRQLMNRNQIAARGFRDEAFLSAFAEVPRETFVDHGMEEAAYEDTALPVPSGQTISQPFIVAYMMDAAEVGADDRLLEVGAVTGYATAVLFRIAGQVHAIEWYEALARQAAARIRELACDNCEIIAGDGLKGLPDEAPFDAILVAVRFDSVPDALKR</sequence>
<evidence type="ECO:0000256" key="8">
    <source>
        <dbReference type="ARBA" id="ARBA00022691"/>
    </source>
</evidence>
<accession>A0A0L1KHP1</accession>
<dbReference type="STRING" id="1306953.J121_492"/>
<dbReference type="PANTHER" id="PTHR11579:SF0">
    <property type="entry name" value="PROTEIN-L-ISOASPARTATE(D-ASPARTATE) O-METHYLTRANSFERASE"/>
    <property type="match status" value="1"/>
</dbReference>
<dbReference type="PATRIC" id="fig|1306953.7.peg.500"/>
<reference evidence="12" key="1">
    <citation type="submission" date="2015-02" db="EMBL/GenBank/DDBJ databases">
        <authorList>
            <person name="Chooi Y.-H."/>
        </authorList>
    </citation>
    <scope>NUCLEOTIDE SEQUENCE [LARGE SCALE GENOMIC DNA]</scope>
    <source>
        <strain evidence="12">LAMA 915</strain>
    </source>
</reference>
<gene>
    <name evidence="12" type="ORF">J121_492</name>
</gene>
<name>A0A0L1KHP1_9SPHN</name>
<evidence type="ECO:0000256" key="6">
    <source>
        <dbReference type="ARBA" id="ARBA00022603"/>
    </source>
</evidence>
<evidence type="ECO:0000256" key="3">
    <source>
        <dbReference type="ARBA" id="ARBA00011890"/>
    </source>
</evidence>
<comment type="caution">
    <text evidence="12">The sequence shown here is derived from an EMBL/GenBank/DDBJ whole genome shotgun (WGS) entry which is preliminary data.</text>
</comment>
<dbReference type="CDD" id="cd02440">
    <property type="entry name" value="AdoMet_MTases"/>
    <property type="match status" value="1"/>
</dbReference>
<dbReference type="SUPFAM" id="SSF53335">
    <property type="entry name" value="S-adenosyl-L-methionine-dependent methyltransferases"/>
    <property type="match status" value="1"/>
</dbReference>
<evidence type="ECO:0000256" key="5">
    <source>
        <dbReference type="ARBA" id="ARBA00022490"/>
    </source>
</evidence>
<keyword evidence="6 12" id="KW-0489">Methyltransferase</keyword>
<evidence type="ECO:0000256" key="7">
    <source>
        <dbReference type="ARBA" id="ARBA00022679"/>
    </source>
</evidence>
<evidence type="ECO:0000256" key="4">
    <source>
        <dbReference type="ARBA" id="ARBA00013346"/>
    </source>
</evidence>
<dbReference type="InterPro" id="IPR000682">
    <property type="entry name" value="PCMT"/>
</dbReference>
<dbReference type="PANTHER" id="PTHR11579">
    <property type="entry name" value="PROTEIN-L-ISOASPARTATE O-METHYLTRANSFERASE"/>
    <property type="match status" value="1"/>
</dbReference>
<organism evidence="12 13">
    <name type="scientific">Qipengyuania citrea LAMA 915</name>
    <dbReference type="NCBI Taxonomy" id="1306953"/>
    <lineage>
        <taxon>Bacteria</taxon>
        <taxon>Pseudomonadati</taxon>
        <taxon>Pseudomonadota</taxon>
        <taxon>Alphaproteobacteria</taxon>
        <taxon>Sphingomonadales</taxon>
        <taxon>Erythrobacteraceae</taxon>
        <taxon>Qipengyuania</taxon>
    </lineage>
</organism>
<dbReference type="EC" id="2.1.1.77" evidence="3"/>
<evidence type="ECO:0000256" key="11">
    <source>
        <dbReference type="ARBA" id="ARBA00031350"/>
    </source>
</evidence>
<proteinExistence type="inferred from homology"/>
<keyword evidence="7 12" id="KW-0808">Transferase</keyword>
<protein>
    <recommendedName>
        <fullName evidence="4">Protein-L-isoaspartate O-methyltransferase</fullName>
        <ecNumber evidence="3">2.1.1.77</ecNumber>
    </recommendedName>
    <alternativeName>
        <fullName evidence="11">L-isoaspartyl protein carboxyl methyltransferase</fullName>
    </alternativeName>
    <alternativeName>
        <fullName evidence="9">Protein L-isoaspartyl methyltransferase</fullName>
    </alternativeName>
    <alternativeName>
        <fullName evidence="10">Protein-beta-aspartate methyltransferase</fullName>
    </alternativeName>
</protein>
<dbReference type="PROSITE" id="PS01279">
    <property type="entry name" value="PCMT"/>
    <property type="match status" value="1"/>
</dbReference>
<evidence type="ECO:0000256" key="9">
    <source>
        <dbReference type="ARBA" id="ARBA00030757"/>
    </source>
</evidence>
<comment type="subcellular location">
    <subcellularLocation>
        <location evidence="1">Cytoplasm</location>
    </subcellularLocation>
</comment>
<evidence type="ECO:0000313" key="12">
    <source>
        <dbReference type="EMBL" id="KNH03508.1"/>
    </source>
</evidence>
<evidence type="ECO:0000256" key="10">
    <source>
        <dbReference type="ARBA" id="ARBA00031323"/>
    </source>
</evidence>
<dbReference type="InterPro" id="IPR029063">
    <property type="entry name" value="SAM-dependent_MTases_sf"/>
</dbReference>